<dbReference type="AlphaFoldDB" id="A0A645CLB0"/>
<name>A0A645CLB0_9ZZZZ</name>
<organism evidence="3">
    <name type="scientific">bioreactor metagenome</name>
    <dbReference type="NCBI Taxonomy" id="1076179"/>
    <lineage>
        <taxon>unclassified sequences</taxon>
        <taxon>metagenomes</taxon>
        <taxon>ecological metagenomes</taxon>
    </lineage>
</organism>
<keyword evidence="2" id="KW-1133">Transmembrane helix</keyword>
<evidence type="ECO:0000256" key="2">
    <source>
        <dbReference type="SAM" id="Phobius"/>
    </source>
</evidence>
<sequence>MMKKIVLFVGMLISLVVGVMGLLMVLTVSVAQPGYKDTALVSASIGIPSLLLIVLFTFLFRKYKKDFPKTTAEIEYKERMKTARKEKQERQKDEKQRIKEEEKAAKVRALDESKNNLFNIPHIAGLPLAEGSLCNIHYGTDEFKIYGGGNNFHLQFEKVTDICIKTNEEIQKSYVSSVGGAVGGAVLFGPLGAMIGGRAKEKTAINKTNYLIVTYIKNDNIDYIGFEVKDQLKMAQEWVNRFDPSCAATGKDIAL</sequence>
<accession>A0A645CLB0</accession>
<feature type="coiled-coil region" evidence="1">
    <location>
        <begin position="77"/>
        <end position="108"/>
    </location>
</feature>
<keyword evidence="2" id="KW-0812">Transmembrane</keyword>
<keyword evidence="1" id="KW-0175">Coiled coil</keyword>
<proteinExistence type="predicted"/>
<feature type="transmembrane region" description="Helical" evidence="2">
    <location>
        <begin position="5"/>
        <end position="27"/>
    </location>
</feature>
<feature type="transmembrane region" description="Helical" evidence="2">
    <location>
        <begin position="39"/>
        <end position="60"/>
    </location>
</feature>
<reference evidence="3" key="1">
    <citation type="submission" date="2019-08" db="EMBL/GenBank/DDBJ databases">
        <authorList>
            <person name="Kucharzyk K."/>
            <person name="Murdoch R.W."/>
            <person name="Higgins S."/>
            <person name="Loffler F."/>
        </authorList>
    </citation>
    <scope>NUCLEOTIDE SEQUENCE</scope>
</reference>
<gene>
    <name evidence="3" type="ORF">SDC9_124798</name>
</gene>
<evidence type="ECO:0000256" key="1">
    <source>
        <dbReference type="SAM" id="Coils"/>
    </source>
</evidence>
<protein>
    <submittedName>
        <fullName evidence="3">Uncharacterized protein</fullName>
    </submittedName>
</protein>
<keyword evidence="2" id="KW-0472">Membrane</keyword>
<dbReference type="EMBL" id="VSSQ01028180">
    <property type="protein sequence ID" value="MPM77790.1"/>
    <property type="molecule type" value="Genomic_DNA"/>
</dbReference>
<comment type="caution">
    <text evidence="3">The sequence shown here is derived from an EMBL/GenBank/DDBJ whole genome shotgun (WGS) entry which is preliminary data.</text>
</comment>
<evidence type="ECO:0000313" key="3">
    <source>
        <dbReference type="EMBL" id="MPM77790.1"/>
    </source>
</evidence>